<name>A0ACD5U5F3_AVESA</name>
<protein>
    <submittedName>
        <fullName evidence="1">Uncharacterized protein</fullName>
    </submittedName>
</protein>
<evidence type="ECO:0000313" key="2">
    <source>
        <dbReference type="Proteomes" id="UP001732700"/>
    </source>
</evidence>
<accession>A0ACD5U5F3</accession>
<keyword evidence="2" id="KW-1185">Reference proteome</keyword>
<proteinExistence type="predicted"/>
<reference evidence="1" key="1">
    <citation type="submission" date="2021-05" db="EMBL/GenBank/DDBJ databases">
        <authorList>
            <person name="Scholz U."/>
            <person name="Mascher M."/>
            <person name="Fiebig A."/>
        </authorList>
    </citation>
    <scope>NUCLEOTIDE SEQUENCE [LARGE SCALE GENOMIC DNA]</scope>
</reference>
<sequence length="317" mass="35930">MAFNPTNARTCGRVTAVDGERPSKKARHSNPTSLIRAQAPAPVVDRRREAATIAYIKAHAERKDKLLVFSEQPHVRLRADAMRSLTVPLSQDGPERKISAVVLDASIELIIRLRGHHGAGHITRNGRRVLLLGVEEQDWLQYLGSLPRTDKHLTEQDAADMAATAGRYLENDMVFFLVNHKEHFFTAALDFSKGEYQVLDSGNYARYNGARFYEEAMSKIRRGVGRCMKESGRAHVAGWKLRLETALPKQTDESSCGLFALKWMQLWDGEELAWSFSMGDVHAFRTKLAEELVFSEMNKMQDVKEEIESKMAQMHFK</sequence>
<dbReference type="Proteomes" id="UP001732700">
    <property type="component" value="Chromosome 1D"/>
</dbReference>
<reference evidence="1" key="2">
    <citation type="submission" date="2025-09" db="UniProtKB">
        <authorList>
            <consortium name="EnsemblPlants"/>
        </authorList>
    </citation>
    <scope>IDENTIFICATION</scope>
</reference>
<evidence type="ECO:0000313" key="1">
    <source>
        <dbReference type="EnsemblPlants" id="AVESA.00010b.r2.1DG0184940.1.CDS.1"/>
    </source>
</evidence>
<dbReference type="EnsemblPlants" id="AVESA.00010b.r2.1DG0184940.1">
    <property type="protein sequence ID" value="AVESA.00010b.r2.1DG0184940.1.CDS.1"/>
    <property type="gene ID" value="AVESA.00010b.r2.1DG0184940"/>
</dbReference>
<organism evidence="1 2">
    <name type="scientific">Avena sativa</name>
    <name type="common">Oat</name>
    <dbReference type="NCBI Taxonomy" id="4498"/>
    <lineage>
        <taxon>Eukaryota</taxon>
        <taxon>Viridiplantae</taxon>
        <taxon>Streptophyta</taxon>
        <taxon>Embryophyta</taxon>
        <taxon>Tracheophyta</taxon>
        <taxon>Spermatophyta</taxon>
        <taxon>Magnoliopsida</taxon>
        <taxon>Liliopsida</taxon>
        <taxon>Poales</taxon>
        <taxon>Poaceae</taxon>
        <taxon>BOP clade</taxon>
        <taxon>Pooideae</taxon>
        <taxon>Poodae</taxon>
        <taxon>Poeae</taxon>
        <taxon>Poeae Chloroplast Group 1 (Aveneae type)</taxon>
        <taxon>Aveninae</taxon>
        <taxon>Avena</taxon>
    </lineage>
</organism>